<dbReference type="Gene3D" id="2.40.100.10">
    <property type="entry name" value="Cyclophilin-like"/>
    <property type="match status" value="1"/>
</dbReference>
<dbReference type="EMBL" id="LGHJ01000007">
    <property type="protein sequence ID" value="KPL78052.1"/>
    <property type="molecule type" value="Genomic_DNA"/>
</dbReference>
<comment type="caution">
    <text evidence="5">The sequence shown here is derived from an EMBL/GenBank/DDBJ whole genome shotgun (WGS) entry which is preliminary data.</text>
</comment>
<organism evidence="5 6">
    <name type="scientific">Bellilinea caldifistulae</name>
    <dbReference type="NCBI Taxonomy" id="360411"/>
    <lineage>
        <taxon>Bacteria</taxon>
        <taxon>Bacillati</taxon>
        <taxon>Chloroflexota</taxon>
        <taxon>Anaerolineae</taxon>
        <taxon>Anaerolineales</taxon>
        <taxon>Anaerolineaceae</taxon>
        <taxon>Bellilinea</taxon>
    </lineage>
</organism>
<sequence length="327" mass="35682">MIEILDGGYFSTIQDLGRYGWGQFGVPRSGAVDEFALRAANRLVGNPDELACIEIGLGGFRFRALKNLLMAVCGKGFSLRLDGQLMSLWQSIAVQSGQIVQVDHEGGGMWAVIAFHGGIDVKPLMGSRSTSLVGGFGGGFGRFLMKGDQLKIGEPVKGQEGIRDRSFSIEAIQYYQPDPVIRVVVGPHSSWFNQDVYNSFFQKTYVISSSSNRSGYRLQGEPLTVNFSGNLISLGMLPGAIQIPPNGEPIVMMADSPTSGGYPIIGVVIRADLPLLAQCEPLRSQIQFCSVSPEQAREAYMVLSRRLEFLDTDPYNSELWERAGSIQ</sequence>
<dbReference type="RefSeq" id="WP_061916426.1">
    <property type="nucleotide sequence ID" value="NZ_DF967971.1"/>
</dbReference>
<dbReference type="SMART" id="SM00797">
    <property type="entry name" value="AHS2"/>
    <property type="match status" value="1"/>
</dbReference>
<evidence type="ECO:0000256" key="1">
    <source>
        <dbReference type="ARBA" id="ARBA00022741"/>
    </source>
</evidence>
<evidence type="ECO:0000259" key="4">
    <source>
        <dbReference type="SMART" id="SM00797"/>
    </source>
</evidence>
<evidence type="ECO:0000256" key="2">
    <source>
        <dbReference type="ARBA" id="ARBA00022801"/>
    </source>
</evidence>
<dbReference type="Pfam" id="PF02626">
    <property type="entry name" value="CT_A_B"/>
    <property type="match status" value="1"/>
</dbReference>
<keyword evidence="6" id="KW-1185">Reference proteome</keyword>
<gene>
    <name evidence="5" type="ORF">AC812_02240</name>
</gene>
<dbReference type="GO" id="GO:0005524">
    <property type="term" value="F:ATP binding"/>
    <property type="evidence" value="ECO:0007669"/>
    <property type="project" value="UniProtKB-KW"/>
</dbReference>
<dbReference type="InterPro" id="IPR003778">
    <property type="entry name" value="CT_A_B"/>
</dbReference>
<keyword evidence="2" id="KW-0378">Hydrolase</keyword>
<dbReference type="PANTHER" id="PTHR43309">
    <property type="entry name" value="5-OXOPROLINASE SUBUNIT C"/>
    <property type="match status" value="1"/>
</dbReference>
<dbReference type="GO" id="GO:0016787">
    <property type="term" value="F:hydrolase activity"/>
    <property type="evidence" value="ECO:0007669"/>
    <property type="project" value="UniProtKB-KW"/>
</dbReference>
<dbReference type="NCBIfam" id="TIGR00724">
    <property type="entry name" value="urea_amlyse_rel"/>
    <property type="match status" value="1"/>
</dbReference>
<dbReference type="PATRIC" id="fig|360411.5.peg.1006"/>
<dbReference type="STRING" id="360411.AC812_02240"/>
<protein>
    <recommendedName>
        <fullName evidence="4">Carboxyltransferase domain-containing protein</fullName>
    </recommendedName>
</protein>
<feature type="domain" description="Carboxyltransferase" evidence="4">
    <location>
        <begin position="23"/>
        <end position="306"/>
    </location>
</feature>
<evidence type="ECO:0000313" key="5">
    <source>
        <dbReference type="EMBL" id="KPL78052.1"/>
    </source>
</evidence>
<evidence type="ECO:0000313" key="6">
    <source>
        <dbReference type="Proteomes" id="UP000050514"/>
    </source>
</evidence>
<dbReference type="InterPro" id="IPR029000">
    <property type="entry name" value="Cyclophilin-like_dom_sf"/>
</dbReference>
<proteinExistence type="predicted"/>
<dbReference type="Proteomes" id="UP000050514">
    <property type="component" value="Unassembled WGS sequence"/>
</dbReference>
<keyword evidence="3" id="KW-0067">ATP-binding</keyword>
<keyword evidence="1" id="KW-0547">Nucleotide-binding</keyword>
<dbReference type="SUPFAM" id="SSF50891">
    <property type="entry name" value="Cyclophilin-like"/>
    <property type="match status" value="1"/>
</dbReference>
<evidence type="ECO:0000256" key="3">
    <source>
        <dbReference type="ARBA" id="ARBA00022840"/>
    </source>
</evidence>
<dbReference type="InterPro" id="IPR052708">
    <property type="entry name" value="PxpC"/>
</dbReference>
<reference evidence="5 6" key="1">
    <citation type="submission" date="2015-07" db="EMBL/GenBank/DDBJ databases">
        <title>Draft genome of Bellilinea caldifistulae DSM 17877.</title>
        <authorList>
            <person name="Hemp J."/>
            <person name="Ward L.M."/>
            <person name="Pace L.A."/>
            <person name="Fischer W.W."/>
        </authorList>
    </citation>
    <scope>NUCLEOTIDE SEQUENCE [LARGE SCALE GENOMIC DNA]</scope>
    <source>
        <strain evidence="5 6">GOMI-1</strain>
    </source>
</reference>
<name>A0A0P6X4M7_9CHLR</name>
<accession>A0A0P6X4M7</accession>
<dbReference type="PANTHER" id="PTHR43309:SF3">
    <property type="entry name" value="5-OXOPROLINASE SUBUNIT C"/>
    <property type="match status" value="1"/>
</dbReference>
<dbReference type="AlphaFoldDB" id="A0A0P6X4M7"/>